<reference evidence="2 3" key="1">
    <citation type="submission" date="2023-04" db="EMBL/GenBank/DDBJ databases">
        <title>Genome Sequence of Selenomonas sputigena ATCC 33150.</title>
        <authorList>
            <person name="Miller D.P."/>
            <person name="Anvari S."/>
            <person name="Polson S.W."/>
            <person name="Macdonald M."/>
            <person name="Mcdowell J.V."/>
        </authorList>
    </citation>
    <scope>NUCLEOTIDE SEQUENCE [LARGE SCALE GENOMIC DNA]</scope>
    <source>
        <strain evidence="2 3">ATCC 33150</strain>
    </source>
</reference>
<gene>
    <name evidence="2" type="ORF">QCO44_04395</name>
</gene>
<feature type="transmembrane region" description="Helical" evidence="1">
    <location>
        <begin position="158"/>
        <end position="177"/>
    </location>
</feature>
<evidence type="ECO:0000313" key="2">
    <source>
        <dbReference type="EMBL" id="MEX5284886.1"/>
    </source>
</evidence>
<dbReference type="PANTHER" id="PTHR20992">
    <property type="entry name" value="AT15442P-RELATED"/>
    <property type="match status" value="1"/>
</dbReference>
<dbReference type="EMBL" id="JARVLH010000002">
    <property type="protein sequence ID" value="MEX5284886.1"/>
    <property type="molecule type" value="Genomic_DNA"/>
</dbReference>
<feature type="transmembrane region" description="Helical" evidence="1">
    <location>
        <begin position="227"/>
        <end position="245"/>
    </location>
</feature>
<feature type="transmembrane region" description="Helical" evidence="1">
    <location>
        <begin position="129"/>
        <end position="146"/>
    </location>
</feature>
<protein>
    <submittedName>
        <fullName evidence="2">DUF389 domain-containing protein</fullName>
    </submittedName>
</protein>
<proteinExistence type="predicted"/>
<dbReference type="PANTHER" id="PTHR20992:SF9">
    <property type="entry name" value="AT15442P-RELATED"/>
    <property type="match status" value="1"/>
</dbReference>
<keyword evidence="3" id="KW-1185">Reference proteome</keyword>
<feature type="transmembrane region" description="Helical" evidence="1">
    <location>
        <begin position="183"/>
        <end position="206"/>
    </location>
</feature>
<evidence type="ECO:0000256" key="1">
    <source>
        <dbReference type="SAM" id="Phobius"/>
    </source>
</evidence>
<feature type="transmembrane region" description="Helical" evidence="1">
    <location>
        <begin position="95"/>
        <end position="117"/>
    </location>
</feature>
<comment type="caution">
    <text evidence="2">The sequence shown here is derived from an EMBL/GenBank/DDBJ whole genome shotgun (WGS) entry which is preliminary data.</text>
</comment>
<evidence type="ECO:0000313" key="3">
    <source>
        <dbReference type="Proteomes" id="UP001559623"/>
    </source>
</evidence>
<dbReference type="Pfam" id="PF04087">
    <property type="entry name" value="DUF389"/>
    <property type="match status" value="1"/>
</dbReference>
<sequence>MKQAFSIYDFFSLSFDKARNPAIAERIEAGAEVRGTNLIILILSMFIASIGLNMNSTAVVIGAMLISPLMGPIMGIGYGLAIYDIAMAKKSFFRLSMQVFFCLITSALYFSVTPIVTESSELIARTEPTIWDVLIALLGGLAGIIGQTRKELSNVIPGVAIATALMPPLCTAGYGIAQGNIAYFLGAAYLFFINGLCICFATFCVLKIIHFPVKQAHSPFQHKRNRILVPIIVIIALLPSVYTAYQTVIRSAESSELHAFVNNNFNSSERQAIRYRINHQNSSVEIGLIGKALTAEEQALAETDMKQFKYLASYSLELIQNNEALLMQKQEENKTANPDSSKEIAFGNQDMELLQKYKKMSLLYQPAYQHMTDTTEALEKCRTTGSIVFPEIQDMEGSAVLDVKDTNKINVVKYIIVVYVKAPLEQRDAQKMRSWLQAELKRPVLLTIRLQDNLANTGIVGDGFE</sequence>
<feature type="transmembrane region" description="Helical" evidence="1">
    <location>
        <begin position="58"/>
        <end position="83"/>
    </location>
</feature>
<name>A0ABV3X3W9_9FIRM</name>
<feature type="transmembrane region" description="Helical" evidence="1">
    <location>
        <begin position="35"/>
        <end position="52"/>
    </location>
</feature>
<dbReference type="InterPro" id="IPR005240">
    <property type="entry name" value="DUF389"/>
</dbReference>
<organism evidence="2 3">
    <name type="scientific">Selenomonas sputigena</name>
    <dbReference type="NCBI Taxonomy" id="69823"/>
    <lineage>
        <taxon>Bacteria</taxon>
        <taxon>Bacillati</taxon>
        <taxon>Bacillota</taxon>
        <taxon>Negativicutes</taxon>
        <taxon>Selenomonadales</taxon>
        <taxon>Selenomonadaceae</taxon>
        <taxon>Selenomonas</taxon>
    </lineage>
</organism>
<accession>A0ABV3X3W9</accession>
<dbReference type="RefSeq" id="WP_368846605.1">
    <property type="nucleotide sequence ID" value="NZ_CP194411.1"/>
</dbReference>
<keyword evidence="1" id="KW-0812">Transmembrane</keyword>
<keyword evidence="1" id="KW-1133">Transmembrane helix</keyword>
<dbReference type="Proteomes" id="UP001559623">
    <property type="component" value="Unassembled WGS sequence"/>
</dbReference>
<keyword evidence="1" id="KW-0472">Membrane</keyword>